<accession>A0ABT4FCU5</accession>
<evidence type="ECO:0000313" key="2">
    <source>
        <dbReference type="Proteomes" id="UP001527202"/>
    </source>
</evidence>
<protein>
    <submittedName>
        <fullName evidence="1">Uncharacterized protein</fullName>
    </submittedName>
</protein>
<gene>
    <name evidence="1" type="ORF">M5X16_11180</name>
</gene>
<proteinExistence type="predicted"/>
<reference evidence="1 2" key="1">
    <citation type="submission" date="2022-05" db="EMBL/GenBank/DDBJ databases">
        <title>Genome Sequencing of Bee-Associated Microbes.</title>
        <authorList>
            <person name="Dunlap C."/>
        </authorList>
    </citation>
    <scope>NUCLEOTIDE SEQUENCE [LARGE SCALE GENOMIC DNA]</scope>
    <source>
        <strain evidence="1 2">NRRL B-23120</strain>
    </source>
</reference>
<comment type="caution">
    <text evidence="1">The sequence shown here is derived from an EMBL/GenBank/DDBJ whole genome shotgun (WGS) entry which is preliminary data.</text>
</comment>
<dbReference type="GeneID" id="95379031"/>
<organism evidence="1 2">
    <name type="scientific">Paenibacillus chitinolyticus</name>
    <dbReference type="NCBI Taxonomy" id="79263"/>
    <lineage>
        <taxon>Bacteria</taxon>
        <taxon>Bacillati</taxon>
        <taxon>Bacillota</taxon>
        <taxon>Bacilli</taxon>
        <taxon>Bacillales</taxon>
        <taxon>Paenibacillaceae</taxon>
        <taxon>Paenibacillus</taxon>
    </lineage>
</organism>
<name>A0ABT4FCU5_9BACL</name>
<dbReference type="Proteomes" id="UP001527202">
    <property type="component" value="Unassembled WGS sequence"/>
</dbReference>
<dbReference type="RefSeq" id="WP_164977138.1">
    <property type="nucleotide sequence ID" value="NZ_CP026520.1"/>
</dbReference>
<evidence type="ECO:0000313" key="1">
    <source>
        <dbReference type="EMBL" id="MCY9596333.1"/>
    </source>
</evidence>
<sequence>MKGLNSFIASCTLNDPKIWNERFDALEIYLKRMNTDEKKNNHSQKPRA</sequence>
<keyword evidence="2" id="KW-1185">Reference proteome</keyword>
<dbReference type="EMBL" id="JAMDMJ010000013">
    <property type="protein sequence ID" value="MCY9596333.1"/>
    <property type="molecule type" value="Genomic_DNA"/>
</dbReference>